<feature type="transmembrane region" description="Helical" evidence="3">
    <location>
        <begin position="26"/>
        <end position="44"/>
    </location>
</feature>
<evidence type="ECO:0000256" key="2">
    <source>
        <dbReference type="SAM" id="Coils"/>
    </source>
</evidence>
<dbReference type="Gene3D" id="2.40.30.170">
    <property type="match status" value="1"/>
</dbReference>
<dbReference type="Pfam" id="PF25917">
    <property type="entry name" value="BSH_RND"/>
    <property type="match status" value="1"/>
</dbReference>
<dbReference type="InterPro" id="IPR050739">
    <property type="entry name" value="MFP"/>
</dbReference>
<comment type="similarity">
    <text evidence="1">Belongs to the membrane fusion protein (MFP) (TC 8.A.1) family.</text>
</comment>
<protein>
    <submittedName>
        <fullName evidence="6">Hemolysin secretion protein D</fullName>
    </submittedName>
</protein>
<evidence type="ECO:0000259" key="5">
    <source>
        <dbReference type="Pfam" id="PF25963"/>
    </source>
</evidence>
<feature type="domain" description="Multidrug resistance protein MdtA-like barrel-sandwich hybrid" evidence="4">
    <location>
        <begin position="62"/>
        <end position="240"/>
    </location>
</feature>
<feature type="coiled-coil region" evidence="2">
    <location>
        <begin position="102"/>
        <end position="136"/>
    </location>
</feature>
<organism evidence="6 7">
    <name type="scientific">Francisella persica ATCC VR-331</name>
    <dbReference type="NCBI Taxonomy" id="1086726"/>
    <lineage>
        <taxon>Bacteria</taxon>
        <taxon>Pseudomonadati</taxon>
        <taxon>Pseudomonadota</taxon>
        <taxon>Gammaproteobacteria</taxon>
        <taxon>Thiotrichales</taxon>
        <taxon>Francisellaceae</taxon>
        <taxon>Francisella</taxon>
    </lineage>
</organism>
<dbReference type="KEGG" id="fper:ACH24_04350"/>
<evidence type="ECO:0000256" key="1">
    <source>
        <dbReference type="ARBA" id="ARBA00009477"/>
    </source>
</evidence>
<dbReference type="AlphaFoldDB" id="A0AAC8VER3"/>
<dbReference type="GO" id="GO:0055085">
    <property type="term" value="P:transmembrane transport"/>
    <property type="evidence" value="ECO:0007669"/>
    <property type="project" value="InterPro"/>
</dbReference>
<sequence length="344" mass="38436">MSEEKIQQTQQPEEIKKGSRFSPKKIIIGCSIITISVLGIYGYYKYNKIFPSTDNAYVNADVISISPKVGGYIEKVYIQNNQFVHKGDKLVQIDPKYYQLQVAQANSKIIQAKGQLEIAKEQVNVAKSNLTKAQSSLDIATIMANRYIKLYKDDAGSLQDAQKYINQKVQAQKAKDEAYSSLKQALLQVEIAKAQIGAAKLSYDNANLNLGYTTLTAPDDGYVSNLKPYKGQLVSSGQALFGFIDNKKWWIDANFKETDLDRIKPGQQVKIELDMYSHTYTGKVDSISYATGSVFSLLPPENATGNWVKVTQRFPVKIILNNDHKYPLRVGASATVKVDTYRST</sequence>
<dbReference type="PANTHER" id="PTHR30386:SF24">
    <property type="entry name" value="MULTIDRUG RESISTANCE EFFLUX PUMP"/>
    <property type="match status" value="1"/>
</dbReference>
<evidence type="ECO:0000313" key="6">
    <source>
        <dbReference type="EMBL" id="ALB02285.1"/>
    </source>
</evidence>
<dbReference type="InterPro" id="IPR058625">
    <property type="entry name" value="MdtA-like_BSH"/>
</dbReference>
<keyword evidence="3" id="KW-0472">Membrane</keyword>
<dbReference type="EMBL" id="CP012505">
    <property type="protein sequence ID" value="ALB02285.1"/>
    <property type="molecule type" value="Genomic_DNA"/>
</dbReference>
<dbReference type="Gene3D" id="1.10.287.470">
    <property type="entry name" value="Helix hairpin bin"/>
    <property type="match status" value="1"/>
</dbReference>
<keyword evidence="7" id="KW-1185">Reference proteome</keyword>
<reference evidence="6 7" key="1">
    <citation type="journal article" date="2016" name="Int. J. Syst. Evol. Microbiol.">
        <title>Reclassification of Wolbachia persica as Francisella persica comb. nov. and emended description of the family Francisellaceae.</title>
        <authorList>
            <person name="Larson M.A."/>
            <person name="Nalbantoglu U."/>
            <person name="Sayood K."/>
            <person name="Zentz E.B."/>
            <person name="Cer R.Z."/>
            <person name="Iwen P.C."/>
            <person name="Francesconi S.C."/>
            <person name="Bishop-Lilly K.A."/>
            <person name="Mokashi V.P."/>
            <person name="Sjostedt A."/>
            <person name="Hinrichs S.H."/>
        </authorList>
    </citation>
    <scope>NUCLEOTIDE SEQUENCE [LARGE SCALE GENOMIC DNA]</scope>
    <source>
        <strain evidence="6 7">FSC845</strain>
    </source>
</reference>
<dbReference type="InterPro" id="IPR058634">
    <property type="entry name" value="AaeA-lik-b-barrel"/>
</dbReference>
<keyword evidence="3" id="KW-1133">Transmembrane helix</keyword>
<dbReference type="SUPFAM" id="SSF111369">
    <property type="entry name" value="HlyD-like secretion proteins"/>
    <property type="match status" value="1"/>
</dbReference>
<dbReference type="RefSeq" id="WP_064461768.1">
    <property type="nucleotide sequence ID" value="NZ_CP012505.1"/>
</dbReference>
<keyword evidence="3" id="KW-0812">Transmembrane</keyword>
<keyword evidence="2" id="KW-0175">Coiled coil</keyword>
<feature type="domain" description="p-hydroxybenzoic acid efflux pump subunit AaeA-like beta-barrel" evidence="5">
    <location>
        <begin position="250"/>
        <end position="338"/>
    </location>
</feature>
<name>A0AAC8VER3_9GAMM</name>
<accession>A0AAC8VER3</accession>
<proteinExistence type="inferred from homology"/>
<dbReference type="PANTHER" id="PTHR30386">
    <property type="entry name" value="MEMBRANE FUSION SUBUNIT OF EMRAB-TOLC MULTIDRUG EFFLUX PUMP"/>
    <property type="match status" value="1"/>
</dbReference>
<evidence type="ECO:0000256" key="3">
    <source>
        <dbReference type="SAM" id="Phobius"/>
    </source>
</evidence>
<evidence type="ECO:0000259" key="4">
    <source>
        <dbReference type="Pfam" id="PF25917"/>
    </source>
</evidence>
<gene>
    <name evidence="6" type="ORF">ACH24_04350</name>
</gene>
<dbReference type="Gene3D" id="2.40.50.100">
    <property type="match status" value="1"/>
</dbReference>
<evidence type="ECO:0000313" key="7">
    <source>
        <dbReference type="Proteomes" id="UP000242800"/>
    </source>
</evidence>
<dbReference type="Proteomes" id="UP000242800">
    <property type="component" value="Chromosome"/>
</dbReference>
<dbReference type="Pfam" id="PF25963">
    <property type="entry name" value="Beta-barrel_AAEA"/>
    <property type="match status" value="1"/>
</dbReference>